<comment type="caution">
    <text evidence="1">The sequence shown here is derived from an EMBL/GenBank/DDBJ whole genome shotgun (WGS) entry which is preliminary data.</text>
</comment>
<dbReference type="AlphaFoldDB" id="A0A9D4K412"/>
<dbReference type="EMBL" id="JAIWYP010000004">
    <property type="protein sequence ID" value="KAH3832613.1"/>
    <property type="molecule type" value="Genomic_DNA"/>
</dbReference>
<name>A0A9D4K412_DREPO</name>
<protein>
    <submittedName>
        <fullName evidence="1">Uncharacterized protein</fullName>
    </submittedName>
</protein>
<keyword evidence="2" id="KW-1185">Reference proteome</keyword>
<evidence type="ECO:0000313" key="2">
    <source>
        <dbReference type="Proteomes" id="UP000828390"/>
    </source>
</evidence>
<sequence length="75" mass="8327">MAQISSDFGSLTAQESSNRTRIFVDGQYSKKCQGRSENRTLVLLGQKLGHGVTYWKMAESGVTHLLAHLIAQVKF</sequence>
<accession>A0A9D4K412</accession>
<reference evidence="1" key="2">
    <citation type="submission" date="2020-11" db="EMBL/GenBank/DDBJ databases">
        <authorList>
            <person name="McCartney M.A."/>
            <person name="Auch B."/>
            <person name="Kono T."/>
            <person name="Mallez S."/>
            <person name="Becker A."/>
            <person name="Gohl D.M."/>
            <person name="Silverstein K.A.T."/>
            <person name="Koren S."/>
            <person name="Bechman K.B."/>
            <person name="Herman A."/>
            <person name="Abrahante J.E."/>
            <person name="Garbe J."/>
        </authorList>
    </citation>
    <scope>NUCLEOTIDE SEQUENCE</scope>
    <source>
        <strain evidence="1">Duluth1</strain>
        <tissue evidence="1">Whole animal</tissue>
    </source>
</reference>
<gene>
    <name evidence="1" type="ORF">DPMN_105905</name>
</gene>
<evidence type="ECO:0000313" key="1">
    <source>
        <dbReference type="EMBL" id="KAH3832613.1"/>
    </source>
</evidence>
<organism evidence="1 2">
    <name type="scientific">Dreissena polymorpha</name>
    <name type="common">Zebra mussel</name>
    <name type="synonym">Mytilus polymorpha</name>
    <dbReference type="NCBI Taxonomy" id="45954"/>
    <lineage>
        <taxon>Eukaryota</taxon>
        <taxon>Metazoa</taxon>
        <taxon>Spiralia</taxon>
        <taxon>Lophotrochozoa</taxon>
        <taxon>Mollusca</taxon>
        <taxon>Bivalvia</taxon>
        <taxon>Autobranchia</taxon>
        <taxon>Heteroconchia</taxon>
        <taxon>Euheterodonta</taxon>
        <taxon>Imparidentia</taxon>
        <taxon>Neoheterodontei</taxon>
        <taxon>Myida</taxon>
        <taxon>Dreissenoidea</taxon>
        <taxon>Dreissenidae</taxon>
        <taxon>Dreissena</taxon>
    </lineage>
</organism>
<reference evidence="1" key="1">
    <citation type="journal article" date="2019" name="bioRxiv">
        <title>The Genome of the Zebra Mussel, Dreissena polymorpha: A Resource for Invasive Species Research.</title>
        <authorList>
            <person name="McCartney M.A."/>
            <person name="Auch B."/>
            <person name="Kono T."/>
            <person name="Mallez S."/>
            <person name="Zhang Y."/>
            <person name="Obille A."/>
            <person name="Becker A."/>
            <person name="Abrahante J.E."/>
            <person name="Garbe J."/>
            <person name="Badalamenti J.P."/>
            <person name="Herman A."/>
            <person name="Mangelson H."/>
            <person name="Liachko I."/>
            <person name="Sullivan S."/>
            <person name="Sone E.D."/>
            <person name="Koren S."/>
            <person name="Silverstein K.A.T."/>
            <person name="Beckman K.B."/>
            <person name="Gohl D.M."/>
        </authorList>
    </citation>
    <scope>NUCLEOTIDE SEQUENCE</scope>
    <source>
        <strain evidence="1">Duluth1</strain>
        <tissue evidence="1">Whole animal</tissue>
    </source>
</reference>
<proteinExistence type="predicted"/>
<dbReference type="Proteomes" id="UP000828390">
    <property type="component" value="Unassembled WGS sequence"/>
</dbReference>